<reference evidence="1 2" key="1">
    <citation type="submission" date="2023-07" db="EMBL/GenBank/DDBJ databases">
        <authorList>
            <person name="Peeters C."/>
        </authorList>
    </citation>
    <scope>NUCLEOTIDE SEQUENCE [LARGE SCALE GENOMIC DNA]</scope>
    <source>
        <strain evidence="1 2">R-77569</strain>
    </source>
</reference>
<sequence>MSAPKHPQEPPPGFVPLGDLAALCNPAAWKLLIPWNTHYALDTARQAKLDLVVIKEGEPASSCAEPSITAPTEVARAPCRAKRRHIQIFEPEALAQANSDLLADRDQRRYAQSLLERAGTDGGYRALPRVRSALKELEAAESLFGNLSQQCLCSAHMTVKPLQAQAGAPSQHGMVCISKRLDRFDEWPINAANKRRKLHKLSRRR</sequence>
<comment type="caution">
    <text evidence="1">The sequence shown here is derived from an EMBL/GenBank/DDBJ whole genome shotgun (WGS) entry which is preliminary data.</text>
</comment>
<protein>
    <submittedName>
        <fullName evidence="1">Uncharacterized protein</fullName>
    </submittedName>
</protein>
<name>A0ABM9KD67_9RALS</name>
<organism evidence="1 2">
    <name type="scientific">Ralstonia mannitolilytica</name>
    <dbReference type="NCBI Taxonomy" id="105219"/>
    <lineage>
        <taxon>Bacteria</taxon>
        <taxon>Pseudomonadati</taxon>
        <taxon>Pseudomonadota</taxon>
        <taxon>Betaproteobacteria</taxon>
        <taxon>Burkholderiales</taxon>
        <taxon>Burkholderiaceae</taxon>
        <taxon>Ralstonia</taxon>
    </lineage>
</organism>
<evidence type="ECO:0000313" key="1">
    <source>
        <dbReference type="EMBL" id="CAJ0849333.1"/>
    </source>
</evidence>
<dbReference type="RefSeq" id="WP_316864466.1">
    <property type="nucleotide sequence ID" value="NZ_CATVYZ010000003.1"/>
</dbReference>
<gene>
    <name evidence="1" type="ORF">R77569_00180</name>
</gene>
<evidence type="ECO:0000313" key="2">
    <source>
        <dbReference type="Proteomes" id="UP001190452"/>
    </source>
</evidence>
<dbReference type="Proteomes" id="UP001190452">
    <property type="component" value="Unassembled WGS sequence"/>
</dbReference>
<accession>A0ABM9KD67</accession>
<dbReference type="EMBL" id="CAUDKV010000001">
    <property type="protein sequence ID" value="CAJ0849333.1"/>
    <property type="molecule type" value="Genomic_DNA"/>
</dbReference>
<keyword evidence="2" id="KW-1185">Reference proteome</keyword>
<proteinExistence type="predicted"/>